<keyword evidence="4 6" id="KW-1133">Transmembrane helix</keyword>
<gene>
    <name evidence="7" type="ORF">EV213_12527</name>
</gene>
<dbReference type="Proteomes" id="UP000295632">
    <property type="component" value="Unassembled WGS sequence"/>
</dbReference>
<feature type="transmembrane region" description="Helical" evidence="6">
    <location>
        <begin position="315"/>
        <end position="334"/>
    </location>
</feature>
<feature type="transmembrane region" description="Helical" evidence="6">
    <location>
        <begin position="221"/>
        <end position="242"/>
    </location>
</feature>
<dbReference type="PANTHER" id="PTHR30250">
    <property type="entry name" value="PST FAMILY PREDICTED COLANIC ACID TRANSPORTER"/>
    <property type="match status" value="1"/>
</dbReference>
<feature type="transmembrane region" description="Helical" evidence="6">
    <location>
        <begin position="79"/>
        <end position="102"/>
    </location>
</feature>
<evidence type="ECO:0000256" key="6">
    <source>
        <dbReference type="SAM" id="Phobius"/>
    </source>
</evidence>
<dbReference type="InterPro" id="IPR024923">
    <property type="entry name" value="PG_synth_SpoVB"/>
</dbReference>
<comment type="caution">
    <text evidence="7">The sequence shown here is derived from an EMBL/GenBank/DDBJ whole genome shotgun (WGS) entry which is preliminary data.</text>
</comment>
<dbReference type="EMBL" id="SNYJ01000025">
    <property type="protein sequence ID" value="TDQ34223.1"/>
    <property type="molecule type" value="Genomic_DNA"/>
</dbReference>
<keyword evidence="5 6" id="KW-0472">Membrane</keyword>
<dbReference type="AlphaFoldDB" id="A0A4R6TSR4"/>
<dbReference type="CDD" id="cd13124">
    <property type="entry name" value="MATE_SpoVB_like"/>
    <property type="match status" value="1"/>
</dbReference>
<feature type="transmembrane region" description="Helical" evidence="6">
    <location>
        <begin position="438"/>
        <end position="456"/>
    </location>
</feature>
<dbReference type="RefSeq" id="WP_133582172.1">
    <property type="nucleotide sequence ID" value="NZ_SNYJ01000025.1"/>
</dbReference>
<sequence>MSKLFKGTIWLVVAGLVVKVMAALYRVAYQNIAGDVGYYVYQQVYPILGVAVTISTYGFPVIMAQMLAKETTTMQRSELFLAARQLLFAGSWLTAVLAWLLAAPLGEWLKDSQLVPLFQASAFVFVFVPFLSMYRGLLVYREEAVRLSLSQMIEQAIRVGGILLALLWFASIDVYEAGYWAVVASLIGMLVALVVVKINNGQVDRGAYGGLVARQSSYKKAAVALFGTGLVICLNSMLPIAFQAVDALTLYPSLLEVFGEPIQAQQEKAYFDRGQPLLQLCTTVGVALSVALITKVGELLTTNKRIELRTLATKAIQWVFWIGSAAAAGLFWLIEPINVMLFGSNDGSVALAVFCVSTGFFLVVIVAVSLLQGIGKGSIAVAIVGAGLLVKTIGNVVFVPSIGILGASVATLIGIGVVAVILLVYLRKRQWIQWQSFRFFRVLIGLTAMCATLAVWERVMSPWHDRASAAFVAFGGVFIGALTYAICTYFILLHADERKGFRLFK</sequence>
<dbReference type="OrthoDB" id="9775950at2"/>
<dbReference type="InterPro" id="IPR002797">
    <property type="entry name" value="Polysacc_synth"/>
</dbReference>
<name>A0A4R6TSR4_9BACI</name>
<feature type="transmembrane region" description="Helical" evidence="6">
    <location>
        <begin position="378"/>
        <end position="398"/>
    </location>
</feature>
<feature type="transmembrane region" description="Helical" evidence="6">
    <location>
        <begin position="46"/>
        <end position="67"/>
    </location>
</feature>
<evidence type="ECO:0000256" key="4">
    <source>
        <dbReference type="ARBA" id="ARBA00022989"/>
    </source>
</evidence>
<keyword evidence="8" id="KW-1185">Reference proteome</keyword>
<feature type="transmembrane region" description="Helical" evidence="6">
    <location>
        <begin position="404"/>
        <end position="426"/>
    </location>
</feature>
<proteinExistence type="predicted"/>
<evidence type="ECO:0000313" key="7">
    <source>
        <dbReference type="EMBL" id="TDQ34223.1"/>
    </source>
</evidence>
<protein>
    <submittedName>
        <fullName evidence="7">PST family polysaccharide transporter</fullName>
    </submittedName>
</protein>
<reference evidence="7 8" key="1">
    <citation type="submission" date="2019-03" db="EMBL/GenBank/DDBJ databases">
        <title>Genomic Encyclopedia of Type Strains, Phase IV (KMG-IV): sequencing the most valuable type-strain genomes for metagenomic binning, comparative biology and taxonomic classification.</title>
        <authorList>
            <person name="Goeker M."/>
        </authorList>
    </citation>
    <scope>NUCLEOTIDE SEQUENCE [LARGE SCALE GENOMIC DNA]</scope>
    <source>
        <strain evidence="7 8">DSM 28697</strain>
    </source>
</reference>
<evidence type="ECO:0000256" key="2">
    <source>
        <dbReference type="ARBA" id="ARBA00022475"/>
    </source>
</evidence>
<comment type="subcellular location">
    <subcellularLocation>
        <location evidence="1">Cell membrane</location>
        <topology evidence="1">Multi-pass membrane protein</topology>
    </subcellularLocation>
</comment>
<organism evidence="7 8">
    <name type="scientific">Aureibacillus halotolerans</name>
    <dbReference type="NCBI Taxonomy" id="1508390"/>
    <lineage>
        <taxon>Bacteria</taxon>
        <taxon>Bacillati</taxon>
        <taxon>Bacillota</taxon>
        <taxon>Bacilli</taxon>
        <taxon>Bacillales</taxon>
        <taxon>Bacillaceae</taxon>
        <taxon>Aureibacillus</taxon>
    </lineage>
</organism>
<feature type="transmembrane region" description="Helical" evidence="6">
    <location>
        <begin position="349"/>
        <end position="371"/>
    </location>
</feature>
<dbReference type="GO" id="GO:0005886">
    <property type="term" value="C:plasma membrane"/>
    <property type="evidence" value="ECO:0007669"/>
    <property type="project" value="UniProtKB-SubCell"/>
</dbReference>
<feature type="transmembrane region" description="Helical" evidence="6">
    <location>
        <begin position="178"/>
        <end position="200"/>
    </location>
</feature>
<accession>A0A4R6TSR4</accession>
<keyword evidence="3 6" id="KW-0812">Transmembrane</keyword>
<evidence type="ECO:0000256" key="1">
    <source>
        <dbReference type="ARBA" id="ARBA00004651"/>
    </source>
</evidence>
<feature type="transmembrane region" description="Helical" evidence="6">
    <location>
        <begin position="468"/>
        <end position="492"/>
    </location>
</feature>
<feature type="transmembrane region" description="Helical" evidence="6">
    <location>
        <begin position="114"/>
        <end position="134"/>
    </location>
</feature>
<dbReference type="InterPro" id="IPR050833">
    <property type="entry name" value="Poly_Biosynth_Transport"/>
</dbReference>
<keyword evidence="2" id="KW-1003">Cell membrane</keyword>
<evidence type="ECO:0000256" key="5">
    <source>
        <dbReference type="ARBA" id="ARBA00023136"/>
    </source>
</evidence>
<dbReference type="PANTHER" id="PTHR30250:SF29">
    <property type="entry name" value="POLYSACCHARIDE BIOSYNTHESIS PROTEIN C-TERMINAL DOMAIN-CONTAINING PROTEIN"/>
    <property type="match status" value="1"/>
</dbReference>
<feature type="transmembrane region" description="Helical" evidence="6">
    <location>
        <begin position="277"/>
        <end position="294"/>
    </location>
</feature>
<evidence type="ECO:0000313" key="8">
    <source>
        <dbReference type="Proteomes" id="UP000295632"/>
    </source>
</evidence>
<feature type="transmembrane region" description="Helical" evidence="6">
    <location>
        <begin position="155"/>
        <end position="172"/>
    </location>
</feature>
<dbReference type="Pfam" id="PF01943">
    <property type="entry name" value="Polysacc_synt"/>
    <property type="match status" value="1"/>
</dbReference>
<evidence type="ECO:0000256" key="3">
    <source>
        <dbReference type="ARBA" id="ARBA00022692"/>
    </source>
</evidence>